<dbReference type="InterPro" id="IPR036111">
    <property type="entry name" value="Mal/L-sulfo/L-lacto_DH-like_sf"/>
</dbReference>
<evidence type="ECO:0000256" key="3">
    <source>
        <dbReference type="SAM" id="MobiDB-lite"/>
    </source>
</evidence>
<dbReference type="InterPro" id="IPR003767">
    <property type="entry name" value="Malate/L-lactate_DH-like"/>
</dbReference>
<sequence length="352" mass="36107">MSDRPSMPPAWLTHGVATVFTAVGMSSRAAVTGAGNLVEADLRGTASQGVVLVPLYVERLRKGSITTSETAEIVVDAGAIAVLDAHNAFGQLTGDQAMAMALALALAIKKAHAFGVGAVTVTPASYVGGAYRYAQAAVEADCIGVAAGNSRPRVPVPGHTTAVVEESLLAVGAPVVLDMPMPEAALSKIRPTSRERPDNPSTWSTHSSSQPTTDPTVTLAGMLLSGGDHQGHGLALIVDILAGVLSGGSFDTGVNGVYEDAAAPKDWTHFILALDIKSFTDLTEFSRRMHALADRITGVPTAAGTEPLLLPDQSAAEQAEVRAGTGLPIESSVLSALRETAFAVGVSLPDPC</sequence>
<dbReference type="Gene3D" id="3.30.1370.60">
    <property type="entry name" value="Hypothetical oxidoreductase yiak, domain 2"/>
    <property type="match status" value="1"/>
</dbReference>
<comment type="similarity">
    <text evidence="1">Belongs to the LDH2/MDH2 oxidoreductase family.</text>
</comment>
<dbReference type="PANTHER" id="PTHR11091:SF0">
    <property type="entry name" value="MALATE DEHYDROGENASE"/>
    <property type="match status" value="1"/>
</dbReference>
<proteinExistence type="inferred from homology"/>
<dbReference type="RefSeq" id="WP_165342933.1">
    <property type="nucleotide sequence ID" value="NZ_JAAKZX010000126.1"/>
</dbReference>
<dbReference type="PANTHER" id="PTHR11091">
    <property type="entry name" value="OXIDOREDUCTASE-RELATED"/>
    <property type="match status" value="1"/>
</dbReference>
<keyword evidence="2" id="KW-0560">Oxidoreductase</keyword>
<dbReference type="SUPFAM" id="SSF89733">
    <property type="entry name" value="L-sulfolactate dehydrogenase-like"/>
    <property type="match status" value="1"/>
</dbReference>
<evidence type="ECO:0000313" key="5">
    <source>
        <dbReference type="Proteomes" id="UP001518140"/>
    </source>
</evidence>
<organism evidence="4 5">
    <name type="scientific">Streptomyces ureilyticus</name>
    <dbReference type="NCBI Taxonomy" id="1775131"/>
    <lineage>
        <taxon>Bacteria</taxon>
        <taxon>Bacillati</taxon>
        <taxon>Actinomycetota</taxon>
        <taxon>Actinomycetes</taxon>
        <taxon>Kitasatosporales</taxon>
        <taxon>Streptomycetaceae</taxon>
        <taxon>Streptomyces</taxon>
    </lineage>
</organism>
<evidence type="ECO:0000256" key="1">
    <source>
        <dbReference type="ARBA" id="ARBA00006056"/>
    </source>
</evidence>
<dbReference type="InterPro" id="IPR043143">
    <property type="entry name" value="Mal/L-sulf/L-lact_DH-like_NADP"/>
</dbReference>
<comment type="caution">
    <text evidence="4">The sequence shown here is derived from an EMBL/GenBank/DDBJ whole genome shotgun (WGS) entry which is preliminary data.</text>
</comment>
<dbReference type="Gene3D" id="1.10.1530.10">
    <property type="match status" value="1"/>
</dbReference>
<protein>
    <submittedName>
        <fullName evidence="4">Ldh family oxidoreductase</fullName>
    </submittedName>
</protein>
<evidence type="ECO:0000313" key="4">
    <source>
        <dbReference type="EMBL" id="NGO46395.1"/>
    </source>
</evidence>
<dbReference type="InterPro" id="IPR043144">
    <property type="entry name" value="Mal/L-sulf/L-lact_DH-like_ah"/>
</dbReference>
<keyword evidence="5" id="KW-1185">Reference proteome</keyword>
<feature type="compositionally biased region" description="Polar residues" evidence="3">
    <location>
        <begin position="199"/>
        <end position="216"/>
    </location>
</feature>
<name>A0ABX0DYV2_9ACTN</name>
<reference evidence="4 5" key="1">
    <citation type="submission" date="2020-02" db="EMBL/GenBank/DDBJ databases">
        <title>Whole-genome analyses of novel actinobacteria.</title>
        <authorList>
            <person name="Sahin N."/>
            <person name="Tokatli A."/>
        </authorList>
    </citation>
    <scope>NUCLEOTIDE SEQUENCE [LARGE SCALE GENOMIC DNA]</scope>
    <source>
        <strain evidence="4 5">YC419</strain>
    </source>
</reference>
<dbReference type="Proteomes" id="UP001518140">
    <property type="component" value="Unassembled WGS sequence"/>
</dbReference>
<evidence type="ECO:0000256" key="2">
    <source>
        <dbReference type="ARBA" id="ARBA00023002"/>
    </source>
</evidence>
<accession>A0ABX0DYV2</accession>
<feature type="region of interest" description="Disordered" evidence="3">
    <location>
        <begin position="186"/>
        <end position="216"/>
    </location>
</feature>
<dbReference type="EMBL" id="JAAKZX010000126">
    <property type="protein sequence ID" value="NGO46395.1"/>
    <property type="molecule type" value="Genomic_DNA"/>
</dbReference>
<gene>
    <name evidence="4" type="ORF">G6048_31115</name>
</gene>
<dbReference type="Pfam" id="PF02615">
    <property type="entry name" value="Ldh_2"/>
    <property type="match status" value="1"/>
</dbReference>